<organism evidence="1 2">
    <name type="scientific">Leucogyrophana mollusca</name>
    <dbReference type="NCBI Taxonomy" id="85980"/>
    <lineage>
        <taxon>Eukaryota</taxon>
        <taxon>Fungi</taxon>
        <taxon>Dikarya</taxon>
        <taxon>Basidiomycota</taxon>
        <taxon>Agaricomycotina</taxon>
        <taxon>Agaricomycetes</taxon>
        <taxon>Agaricomycetidae</taxon>
        <taxon>Boletales</taxon>
        <taxon>Boletales incertae sedis</taxon>
        <taxon>Leucogyrophana</taxon>
    </lineage>
</organism>
<dbReference type="EMBL" id="MU266565">
    <property type="protein sequence ID" value="KAH7920669.1"/>
    <property type="molecule type" value="Genomic_DNA"/>
</dbReference>
<evidence type="ECO:0000313" key="2">
    <source>
        <dbReference type="Proteomes" id="UP000790709"/>
    </source>
</evidence>
<comment type="caution">
    <text evidence="1">The sequence shown here is derived from an EMBL/GenBank/DDBJ whole genome shotgun (WGS) entry which is preliminary data.</text>
</comment>
<gene>
    <name evidence="1" type="ORF">BV22DRAFT_785356</name>
</gene>
<keyword evidence="2" id="KW-1185">Reference proteome</keyword>
<protein>
    <submittedName>
        <fullName evidence="1">Uncharacterized protein</fullName>
    </submittedName>
</protein>
<name>A0ACB8B540_9AGAM</name>
<proteinExistence type="predicted"/>
<reference evidence="1" key="1">
    <citation type="journal article" date="2021" name="New Phytol.">
        <title>Evolutionary innovations through gain and loss of genes in the ectomycorrhizal Boletales.</title>
        <authorList>
            <person name="Wu G."/>
            <person name="Miyauchi S."/>
            <person name="Morin E."/>
            <person name="Kuo A."/>
            <person name="Drula E."/>
            <person name="Varga T."/>
            <person name="Kohler A."/>
            <person name="Feng B."/>
            <person name="Cao Y."/>
            <person name="Lipzen A."/>
            <person name="Daum C."/>
            <person name="Hundley H."/>
            <person name="Pangilinan J."/>
            <person name="Johnson J."/>
            <person name="Barry K."/>
            <person name="LaButti K."/>
            <person name="Ng V."/>
            <person name="Ahrendt S."/>
            <person name="Min B."/>
            <person name="Choi I.G."/>
            <person name="Park H."/>
            <person name="Plett J.M."/>
            <person name="Magnuson J."/>
            <person name="Spatafora J.W."/>
            <person name="Nagy L.G."/>
            <person name="Henrissat B."/>
            <person name="Grigoriev I.V."/>
            <person name="Yang Z.L."/>
            <person name="Xu J."/>
            <person name="Martin F.M."/>
        </authorList>
    </citation>
    <scope>NUCLEOTIDE SEQUENCE</scope>
    <source>
        <strain evidence="1">KUC20120723A-06</strain>
    </source>
</reference>
<sequence length="61" mass="6534">MLHYWTMTVTLSTHRCIVLLLLGHPLLVRPNPPPLMKVPTNSPGGGPDNSNTSSSPSAKIS</sequence>
<dbReference type="Proteomes" id="UP000790709">
    <property type="component" value="Unassembled WGS sequence"/>
</dbReference>
<accession>A0ACB8B540</accession>
<evidence type="ECO:0000313" key="1">
    <source>
        <dbReference type="EMBL" id="KAH7920669.1"/>
    </source>
</evidence>